<accession>A0ABQ5I5U9</accession>
<protein>
    <submittedName>
        <fullName evidence="1">Ribonuclease H-like domain-containing protein</fullName>
    </submittedName>
</protein>
<dbReference type="Proteomes" id="UP001151760">
    <property type="component" value="Unassembled WGS sequence"/>
</dbReference>
<sequence>MNEETPDQYDMWPSKETHESVGIHMTDFNFRCERIARFRKKGVGDMGTNFIYFVGGDYDGDRKMDDLKFFYRAYIADALSGGCMEKDKVDAYSICTNIILCLYCRQSALIRKKLEEVFQDFQDTSESSNDNTNIVNIPQEPFVFNQDPSENSSQSPPHIDHHCCYECGDSLDDIFCQRCTCKSCGNGAHYGYNCPPKVPIISNPEPCNNQTVDELPQTLPSFDPTCYSGDGNSFTYDSTPNFVNDSPNVFNPPPQPQYVPYSCELCGNDAHHVNLDSYTPEPSQCWKIPIYCHNDDDEESSIPLRDIIISELPPCIAITPVLYTKEPVDSLIIEDEHLDTIPETESDEFIKSSVENLVQNPSESEDFSDIESECDVPVCDNSTTFSNPLFDANDDFSSSDDESFSDEDVPKEIYSNPLFDEEIISDKIDASIISSPKIDSLLEQFSGELAHIDLIPPGINEADFDPEEDIRFIERLLYDNSSPRPPEAFQANPNTIIESLPTFPIPVEDSDSLREEIDIFPGPDDSIPPGIESDDDVVEDIPVDVPNILPTHPTLLMDFDFIPSHNDLGSDLDVSSPSGDRNKIYDPGICIKVESTKFLATLSPVIDTLLLFSSESEDKIFNHGVLTSKDKSPPSSSHRGFKASKNLRGWDILFLEELLSNDPLSLPENESFHFDHYYVPSSPRPPEKPPDDDDVYFDIEPDTGVFTKVVDDISDNSTRELYVHVPNVLPTLPTLSPMFDTLLPFSSENDDKVFNPRILASNEEKSPHRLSHRGFKAFQVISDFSKSPMMIYEGNIPILDVLIAPDYEASRARGFVLRSLELQSFA</sequence>
<reference evidence="1" key="2">
    <citation type="submission" date="2022-01" db="EMBL/GenBank/DDBJ databases">
        <authorList>
            <person name="Yamashiro T."/>
            <person name="Shiraishi A."/>
            <person name="Satake H."/>
            <person name="Nakayama K."/>
        </authorList>
    </citation>
    <scope>NUCLEOTIDE SEQUENCE</scope>
</reference>
<name>A0ABQ5I5U9_9ASTR</name>
<organism evidence="1 2">
    <name type="scientific">Tanacetum coccineum</name>
    <dbReference type="NCBI Taxonomy" id="301880"/>
    <lineage>
        <taxon>Eukaryota</taxon>
        <taxon>Viridiplantae</taxon>
        <taxon>Streptophyta</taxon>
        <taxon>Embryophyta</taxon>
        <taxon>Tracheophyta</taxon>
        <taxon>Spermatophyta</taxon>
        <taxon>Magnoliopsida</taxon>
        <taxon>eudicotyledons</taxon>
        <taxon>Gunneridae</taxon>
        <taxon>Pentapetalae</taxon>
        <taxon>asterids</taxon>
        <taxon>campanulids</taxon>
        <taxon>Asterales</taxon>
        <taxon>Asteraceae</taxon>
        <taxon>Asteroideae</taxon>
        <taxon>Anthemideae</taxon>
        <taxon>Anthemidinae</taxon>
        <taxon>Tanacetum</taxon>
    </lineage>
</organism>
<comment type="caution">
    <text evidence="1">The sequence shown here is derived from an EMBL/GenBank/DDBJ whole genome shotgun (WGS) entry which is preliminary data.</text>
</comment>
<keyword evidence="2" id="KW-1185">Reference proteome</keyword>
<dbReference type="EMBL" id="BQNB010020390">
    <property type="protein sequence ID" value="GJT95469.1"/>
    <property type="molecule type" value="Genomic_DNA"/>
</dbReference>
<proteinExistence type="predicted"/>
<evidence type="ECO:0000313" key="1">
    <source>
        <dbReference type="EMBL" id="GJT95469.1"/>
    </source>
</evidence>
<reference evidence="1" key="1">
    <citation type="journal article" date="2022" name="Int. J. Mol. Sci.">
        <title>Draft Genome of Tanacetum Coccineum: Genomic Comparison of Closely Related Tanacetum-Family Plants.</title>
        <authorList>
            <person name="Yamashiro T."/>
            <person name="Shiraishi A."/>
            <person name="Nakayama K."/>
            <person name="Satake H."/>
        </authorList>
    </citation>
    <scope>NUCLEOTIDE SEQUENCE</scope>
</reference>
<evidence type="ECO:0000313" key="2">
    <source>
        <dbReference type="Proteomes" id="UP001151760"/>
    </source>
</evidence>
<gene>
    <name evidence="1" type="ORF">Tco_1090987</name>
</gene>
<dbReference type="Pfam" id="PF16940">
    <property type="entry name" value="Tic110"/>
    <property type="match status" value="1"/>
</dbReference>
<dbReference type="InterPro" id="IPR031610">
    <property type="entry name" value="TIC110"/>
</dbReference>